<dbReference type="Pfam" id="PF25298">
    <property type="entry name" value="Baculo_FP_2nd"/>
    <property type="match status" value="1"/>
</dbReference>
<dbReference type="EMBL" id="KZ149893">
    <property type="protein sequence ID" value="PZC78914.1"/>
    <property type="molecule type" value="Genomic_DNA"/>
</dbReference>
<feature type="region of interest" description="Disordered" evidence="2">
    <location>
        <begin position="36"/>
        <end position="58"/>
    </location>
</feature>
<sequence length="304" mass="34559">MTMHYQCAGITESGYRRLGDRKLTWRCNKCRLSGATHQPISPAPKSPAPKSPAPKSPVPESAVLLEIRALSEKLAPLDSLKEEVSAMRTEFADLKLSPSKQVDDIINRLEGKLKDMEERVAKVEFIKEDMEKLQARVMKLEEESEDRDQWSRMNNIEIKGITQQKNENLLEIVSKIGSKINYPASKSQINFVSRVPTREKDRTKPIIVCFCNRYVKEDFIAAARLEAKTAPLTTSLFGLSGNQKIYVNDHLTIKNKLLLSKSKKLAAEANFQYVWIKHAKIHLRKTDTSPVIIIKSEKDITKIK</sequence>
<reference evidence="4 5" key="1">
    <citation type="journal article" date="2017" name="BMC Biol.">
        <title>Genomic innovations, transcriptional plasticity and gene loss underlying the evolution and divergence of two highly polyphagous and invasive Helicoverpa pest species.</title>
        <authorList>
            <person name="Pearce S.L."/>
            <person name="Clarke D.F."/>
            <person name="East P.D."/>
            <person name="Elfekih S."/>
            <person name="Gordon K.H."/>
            <person name="Jermiin L.S."/>
            <person name="McGaughran A."/>
            <person name="Oakeshott J.G."/>
            <person name="Papanikolaou A."/>
            <person name="Perera O.P."/>
            <person name="Rane R.V."/>
            <person name="Richards S."/>
            <person name="Tay W.T."/>
            <person name="Walsh T.K."/>
            <person name="Anderson A."/>
            <person name="Anderson C.J."/>
            <person name="Asgari S."/>
            <person name="Board P.G."/>
            <person name="Bretschneider A."/>
            <person name="Campbell P.M."/>
            <person name="Chertemps T."/>
            <person name="Christeller J.T."/>
            <person name="Coppin C.W."/>
            <person name="Downes S.J."/>
            <person name="Duan G."/>
            <person name="Farnsworth C.A."/>
            <person name="Good R.T."/>
            <person name="Han L.B."/>
            <person name="Han Y.C."/>
            <person name="Hatje K."/>
            <person name="Horne I."/>
            <person name="Huang Y.P."/>
            <person name="Hughes D.S."/>
            <person name="Jacquin-Joly E."/>
            <person name="James W."/>
            <person name="Jhangiani S."/>
            <person name="Kollmar M."/>
            <person name="Kuwar S.S."/>
            <person name="Li S."/>
            <person name="Liu N.Y."/>
            <person name="Maibeche M.T."/>
            <person name="Miller J.R."/>
            <person name="Montagne N."/>
            <person name="Perry T."/>
            <person name="Qu J."/>
            <person name="Song S.V."/>
            <person name="Sutton G.G."/>
            <person name="Vogel H."/>
            <person name="Walenz B.P."/>
            <person name="Xu W."/>
            <person name="Zhang H.J."/>
            <person name="Zou Z."/>
            <person name="Batterham P."/>
            <person name="Edwards O.R."/>
            <person name="Feyereisen R."/>
            <person name="Gibbs R.A."/>
            <person name="Heckel D.G."/>
            <person name="McGrath A."/>
            <person name="Robin C."/>
            <person name="Scherer S.E."/>
            <person name="Worley K.C."/>
            <person name="Wu Y.D."/>
        </authorList>
    </citation>
    <scope>NUCLEOTIDE SEQUENCE [LARGE SCALE GENOMIC DNA]</scope>
    <source>
        <strain evidence="4">Harm_GR_Male_#8</strain>
        <tissue evidence="4">Whole organism</tissue>
    </source>
</reference>
<organism evidence="4 5">
    <name type="scientific">Helicoverpa armigera</name>
    <name type="common">Cotton bollworm</name>
    <name type="synonym">Heliothis armigera</name>
    <dbReference type="NCBI Taxonomy" id="29058"/>
    <lineage>
        <taxon>Eukaryota</taxon>
        <taxon>Metazoa</taxon>
        <taxon>Ecdysozoa</taxon>
        <taxon>Arthropoda</taxon>
        <taxon>Hexapoda</taxon>
        <taxon>Insecta</taxon>
        <taxon>Pterygota</taxon>
        <taxon>Neoptera</taxon>
        <taxon>Endopterygota</taxon>
        <taxon>Lepidoptera</taxon>
        <taxon>Glossata</taxon>
        <taxon>Ditrysia</taxon>
        <taxon>Noctuoidea</taxon>
        <taxon>Noctuidae</taxon>
        <taxon>Heliothinae</taxon>
        <taxon>Helicoverpa</taxon>
    </lineage>
</organism>
<evidence type="ECO:0000259" key="3">
    <source>
        <dbReference type="Pfam" id="PF25298"/>
    </source>
</evidence>
<feature type="compositionally biased region" description="Pro residues" evidence="2">
    <location>
        <begin position="41"/>
        <end position="57"/>
    </location>
</feature>
<proteinExistence type="predicted"/>
<dbReference type="Proteomes" id="UP000249218">
    <property type="component" value="Unassembled WGS sequence"/>
</dbReference>
<evidence type="ECO:0000256" key="2">
    <source>
        <dbReference type="SAM" id="MobiDB-lite"/>
    </source>
</evidence>
<gene>
    <name evidence="4" type="primary">HaOG217004</name>
    <name evidence="4" type="ORF">B5X24_HaOG217004</name>
</gene>
<evidence type="ECO:0000256" key="1">
    <source>
        <dbReference type="SAM" id="Coils"/>
    </source>
</evidence>
<dbReference type="InterPro" id="IPR057251">
    <property type="entry name" value="FP_C"/>
</dbReference>
<dbReference type="OrthoDB" id="7048166at2759"/>
<accession>A0A2W1BZ95</accession>
<feature type="coiled-coil region" evidence="1">
    <location>
        <begin position="77"/>
        <end position="143"/>
    </location>
</feature>
<feature type="domain" description="FP protein C-terminal" evidence="3">
    <location>
        <begin position="252"/>
        <end position="304"/>
    </location>
</feature>
<dbReference type="AlphaFoldDB" id="A0A2W1BZ95"/>
<evidence type="ECO:0000313" key="5">
    <source>
        <dbReference type="Proteomes" id="UP000249218"/>
    </source>
</evidence>
<keyword evidence="5" id="KW-1185">Reference proteome</keyword>
<evidence type="ECO:0000313" key="4">
    <source>
        <dbReference type="EMBL" id="PZC78914.1"/>
    </source>
</evidence>
<name>A0A2W1BZ95_HELAM</name>
<keyword evidence="1" id="KW-0175">Coiled coil</keyword>
<protein>
    <recommendedName>
        <fullName evidence="3">FP protein C-terminal domain-containing protein</fullName>
    </recommendedName>
</protein>